<dbReference type="EMBL" id="CAIIXF020000010">
    <property type="protein sequence ID" value="CAH1798076.1"/>
    <property type="molecule type" value="Genomic_DNA"/>
</dbReference>
<evidence type="ECO:0000313" key="2">
    <source>
        <dbReference type="Proteomes" id="UP000749559"/>
    </source>
</evidence>
<evidence type="ECO:0000313" key="1">
    <source>
        <dbReference type="EMBL" id="CAH1798076.1"/>
    </source>
</evidence>
<organism evidence="1 2">
    <name type="scientific">Owenia fusiformis</name>
    <name type="common">Polychaete worm</name>
    <dbReference type="NCBI Taxonomy" id="6347"/>
    <lineage>
        <taxon>Eukaryota</taxon>
        <taxon>Metazoa</taxon>
        <taxon>Spiralia</taxon>
        <taxon>Lophotrochozoa</taxon>
        <taxon>Annelida</taxon>
        <taxon>Polychaeta</taxon>
        <taxon>Sedentaria</taxon>
        <taxon>Canalipalpata</taxon>
        <taxon>Sabellida</taxon>
        <taxon>Oweniida</taxon>
        <taxon>Oweniidae</taxon>
        <taxon>Owenia</taxon>
    </lineage>
</organism>
<protein>
    <submittedName>
        <fullName evidence="1">Uncharacterized protein</fullName>
    </submittedName>
</protein>
<dbReference type="OrthoDB" id="6045498at2759"/>
<proteinExistence type="predicted"/>
<accession>A0A8S4PVI0</accession>
<name>A0A8S4PVI0_OWEFU</name>
<gene>
    <name evidence="1" type="ORF">OFUS_LOCUS22259</name>
</gene>
<sequence>MPSAFYGAELWYDISKTEMNEMEIAQKYVVKRFQGFEKRTPSVMAISSMGIWTISSFISKMKFLFLGRLLRSNRNSTQKQMFLCRLSSLISRECQFKVNKGFLQDLKNLNLPALFETITNYIDHGIYIQSKDIWKFVVIEEIQTQQKRQWVHDLSQDSKYLRFANTHVDYEPIIHWKLGIMDPSRLWEYAQLLYLMVLSTQEEQYCLACAKTTNDIVKHFILECSSLSATRDIFFEKIVNLLPVEDSINILNSDDDVLVECLLGSRTDVLQNYDFAEWQQFINLSSNQISAMLKEFTS</sequence>
<dbReference type="Proteomes" id="UP000749559">
    <property type="component" value="Unassembled WGS sequence"/>
</dbReference>
<dbReference type="AlphaFoldDB" id="A0A8S4PVI0"/>
<reference evidence="1" key="1">
    <citation type="submission" date="2022-03" db="EMBL/GenBank/DDBJ databases">
        <authorList>
            <person name="Martin C."/>
        </authorList>
    </citation>
    <scope>NUCLEOTIDE SEQUENCE</scope>
</reference>
<comment type="caution">
    <text evidence="1">The sequence shown here is derived from an EMBL/GenBank/DDBJ whole genome shotgun (WGS) entry which is preliminary data.</text>
</comment>
<keyword evidence="2" id="KW-1185">Reference proteome</keyword>